<proteinExistence type="predicted"/>
<gene>
    <name evidence="2" type="ORF">PV08_05594</name>
</gene>
<keyword evidence="1" id="KW-0472">Membrane</keyword>
<evidence type="ECO:0000313" key="2">
    <source>
        <dbReference type="EMBL" id="KIW15546.1"/>
    </source>
</evidence>
<dbReference type="OrthoDB" id="2819018at2759"/>
<dbReference type="GeneID" id="27332677"/>
<feature type="transmembrane region" description="Helical" evidence="1">
    <location>
        <begin position="149"/>
        <end position="167"/>
    </location>
</feature>
<sequence>MPAPITPGRVCLSLVAGVLGPGCFVADWSRTHVFNPRWPPHAKFHNGQTMAMGASLALGTLYYTWRVPGRHLHLHLKAGREGALLRDNDDGSTTDTDVDTKRELEKESIRIATLLGSLYFVTALAAWFFPGSLAVDPEFGTGFPQFPMFSGLLILAWVGGWLELTRLEGLDTKHGKKRI</sequence>
<dbReference type="InterPro" id="IPR046580">
    <property type="entry name" value="DUF6640"/>
</dbReference>
<dbReference type="STRING" id="91928.A0A0D1YKP0"/>
<keyword evidence="3" id="KW-1185">Reference proteome</keyword>
<keyword evidence="1" id="KW-1133">Transmembrane helix</keyword>
<dbReference type="EMBL" id="KN847495">
    <property type="protein sequence ID" value="KIW15546.1"/>
    <property type="molecule type" value="Genomic_DNA"/>
</dbReference>
<evidence type="ECO:0000256" key="1">
    <source>
        <dbReference type="SAM" id="Phobius"/>
    </source>
</evidence>
<organism evidence="2 3">
    <name type="scientific">Exophiala spinifera</name>
    <dbReference type="NCBI Taxonomy" id="91928"/>
    <lineage>
        <taxon>Eukaryota</taxon>
        <taxon>Fungi</taxon>
        <taxon>Dikarya</taxon>
        <taxon>Ascomycota</taxon>
        <taxon>Pezizomycotina</taxon>
        <taxon>Eurotiomycetes</taxon>
        <taxon>Chaetothyriomycetidae</taxon>
        <taxon>Chaetothyriales</taxon>
        <taxon>Herpotrichiellaceae</taxon>
        <taxon>Exophiala</taxon>
    </lineage>
</organism>
<name>A0A0D1YKP0_9EURO</name>
<dbReference type="Pfam" id="PF20345">
    <property type="entry name" value="DUF6640"/>
    <property type="match status" value="1"/>
</dbReference>
<feature type="transmembrane region" description="Helical" evidence="1">
    <location>
        <begin position="111"/>
        <end position="129"/>
    </location>
</feature>
<dbReference type="HOGENOM" id="CLU_120565_0_0_1"/>
<accession>A0A0D1YKP0</accession>
<dbReference type="Proteomes" id="UP000053328">
    <property type="component" value="Unassembled WGS sequence"/>
</dbReference>
<dbReference type="VEuPathDB" id="FungiDB:PV08_05594"/>
<keyword evidence="1" id="KW-0812">Transmembrane</keyword>
<protein>
    <submittedName>
        <fullName evidence="2">Uncharacterized protein</fullName>
    </submittedName>
</protein>
<evidence type="ECO:0000313" key="3">
    <source>
        <dbReference type="Proteomes" id="UP000053328"/>
    </source>
</evidence>
<reference evidence="2 3" key="1">
    <citation type="submission" date="2015-01" db="EMBL/GenBank/DDBJ databases">
        <title>The Genome Sequence of Exophiala spinifera CBS89968.</title>
        <authorList>
            <consortium name="The Broad Institute Genomics Platform"/>
            <person name="Cuomo C."/>
            <person name="de Hoog S."/>
            <person name="Gorbushina A."/>
            <person name="Stielow B."/>
            <person name="Teixiera M."/>
            <person name="Abouelleil A."/>
            <person name="Chapman S.B."/>
            <person name="Priest M."/>
            <person name="Young S.K."/>
            <person name="Wortman J."/>
            <person name="Nusbaum C."/>
            <person name="Birren B."/>
        </authorList>
    </citation>
    <scope>NUCLEOTIDE SEQUENCE [LARGE SCALE GENOMIC DNA]</scope>
    <source>
        <strain evidence="2 3">CBS 89968</strain>
    </source>
</reference>
<dbReference type="RefSeq" id="XP_016235762.1">
    <property type="nucleotide sequence ID" value="XM_016379935.1"/>
</dbReference>
<dbReference type="AlphaFoldDB" id="A0A0D1YKP0"/>